<dbReference type="PROSITE" id="PS50088">
    <property type="entry name" value="ANK_REPEAT"/>
    <property type="match status" value="7"/>
</dbReference>
<dbReference type="SUPFAM" id="SSF57850">
    <property type="entry name" value="RING/U-box"/>
    <property type="match status" value="1"/>
</dbReference>
<dbReference type="PROSITE" id="PS50297">
    <property type="entry name" value="ANK_REP_REGION"/>
    <property type="match status" value="7"/>
</dbReference>
<keyword evidence="1" id="KW-0677">Repeat</keyword>
<evidence type="ECO:0000256" key="2">
    <source>
        <dbReference type="ARBA" id="ARBA00023043"/>
    </source>
</evidence>
<dbReference type="PANTHER" id="PTHR24171:SF11">
    <property type="entry name" value="26S PROTEASOME NON-ATPASE REGULATORY SUBUNIT 10"/>
    <property type="match status" value="1"/>
</dbReference>
<dbReference type="GO" id="GO:0085020">
    <property type="term" value="P:protein K6-linked ubiquitination"/>
    <property type="evidence" value="ECO:0007669"/>
    <property type="project" value="TreeGrafter"/>
</dbReference>
<dbReference type="GO" id="GO:0004842">
    <property type="term" value="F:ubiquitin-protein transferase activity"/>
    <property type="evidence" value="ECO:0007669"/>
    <property type="project" value="TreeGrafter"/>
</dbReference>
<reference evidence="4 5" key="1">
    <citation type="journal article" date="2015" name="Genome Biol. Evol.">
        <title>Comparative Genomics of a Bacterivorous Green Alga Reveals Evolutionary Causalities and Consequences of Phago-Mixotrophic Mode of Nutrition.</title>
        <authorList>
            <person name="Burns J.A."/>
            <person name="Paasch A."/>
            <person name="Narechania A."/>
            <person name="Kim E."/>
        </authorList>
    </citation>
    <scope>NUCLEOTIDE SEQUENCE [LARGE SCALE GENOMIC DNA]</scope>
    <source>
        <strain evidence="4 5">PLY_AMNH</strain>
    </source>
</reference>
<evidence type="ECO:0000313" key="4">
    <source>
        <dbReference type="EMBL" id="KAK3276016.1"/>
    </source>
</evidence>
<sequence length="617" mass="67231">MATDKAVYCPHHDTEARCCEFIPFEAIEEATGDPVLNKQLLEKACRVWKTRQAELLNKLNVLCPVCKELQDPDPDACRAMQCMQCGAHYCWICFAHLDSREDAHEHVAERHGDVFTAQEVVDEGHMTWRKNNVKTYLRKIHPQNRALGDRLRGALVEAVAPELRDLNLPTDPQVWSTILWATAKPAARAAAPGPAPAAAVGVDRAEQLMRACTALNWAAAQQLLTAYAEAELDLDNVWNDAGFNPLLLAVWQGEEAMVRALLERGASVTCEHRQRTGRGCLYLASEAGHPELVSLLLQHSAPLDIVDATNHETALMPAIMHGHMESLRILAASGAAPVEVPQFEGWRPVHYAAQFGSAQALRILAECGAHLDAEHEQMYRRTALHIAVERGHLSAVKELVALGADVHRFDAFGATPLLRVVLTDGADRDGSAQIVCALVEGGADVNHRHEKYMKRTSLFVASELGQLSVVRALVESGADVKFQDECELNTSLMQALSMGRCEVVDYLAGLTSTPALVDIPQSQGWTPLHMAALMGKPEMASILIRHGASIARSADAPGQIWNGRTALHVAAEKGHVGIVKLLMSEGANGSCLDAGGKTAWDLAIDNGHRELFAEYID</sequence>
<evidence type="ECO:0000313" key="5">
    <source>
        <dbReference type="Proteomes" id="UP001190700"/>
    </source>
</evidence>
<dbReference type="PANTHER" id="PTHR24171">
    <property type="entry name" value="ANKYRIN REPEAT DOMAIN-CONTAINING PROTEIN 39-RELATED"/>
    <property type="match status" value="1"/>
</dbReference>
<accession>A0AAE0L8H0</accession>
<dbReference type="SMART" id="SM00248">
    <property type="entry name" value="ANK"/>
    <property type="match status" value="10"/>
</dbReference>
<proteinExistence type="predicted"/>
<keyword evidence="5" id="KW-1185">Reference proteome</keyword>
<evidence type="ECO:0000256" key="3">
    <source>
        <dbReference type="PROSITE-ProRule" id="PRU00023"/>
    </source>
</evidence>
<dbReference type="Pfam" id="PF00023">
    <property type="entry name" value="Ank"/>
    <property type="match status" value="2"/>
</dbReference>
<gene>
    <name evidence="4" type="ORF">CYMTET_15888</name>
</gene>
<dbReference type="InterPro" id="IPR036770">
    <property type="entry name" value="Ankyrin_rpt-contain_sf"/>
</dbReference>
<dbReference type="Proteomes" id="UP001190700">
    <property type="component" value="Unassembled WGS sequence"/>
</dbReference>
<feature type="repeat" description="ANK" evidence="3">
    <location>
        <begin position="562"/>
        <end position="594"/>
    </location>
</feature>
<feature type="repeat" description="ANK" evidence="3">
    <location>
        <begin position="276"/>
        <end position="308"/>
    </location>
</feature>
<organism evidence="4 5">
    <name type="scientific">Cymbomonas tetramitiformis</name>
    <dbReference type="NCBI Taxonomy" id="36881"/>
    <lineage>
        <taxon>Eukaryota</taxon>
        <taxon>Viridiplantae</taxon>
        <taxon>Chlorophyta</taxon>
        <taxon>Pyramimonadophyceae</taxon>
        <taxon>Pyramimonadales</taxon>
        <taxon>Pyramimonadaceae</taxon>
        <taxon>Cymbomonas</taxon>
    </lineage>
</organism>
<dbReference type="Gene3D" id="1.20.120.1750">
    <property type="match status" value="1"/>
</dbReference>
<feature type="repeat" description="ANK" evidence="3">
    <location>
        <begin position="344"/>
        <end position="376"/>
    </location>
</feature>
<feature type="repeat" description="ANK" evidence="3">
    <location>
        <begin position="523"/>
        <end position="555"/>
    </location>
</feature>
<protein>
    <submittedName>
        <fullName evidence="4">Uncharacterized protein</fullName>
    </submittedName>
</protein>
<dbReference type="Pfam" id="PF12796">
    <property type="entry name" value="Ank_2"/>
    <property type="match status" value="4"/>
</dbReference>
<dbReference type="Gene3D" id="1.25.40.20">
    <property type="entry name" value="Ankyrin repeat-containing domain"/>
    <property type="match status" value="3"/>
</dbReference>
<dbReference type="SUPFAM" id="SSF48403">
    <property type="entry name" value="Ankyrin repeat"/>
    <property type="match status" value="1"/>
</dbReference>
<keyword evidence="2 3" id="KW-0040">ANK repeat</keyword>
<dbReference type="PRINTS" id="PR01415">
    <property type="entry name" value="ANKYRIN"/>
</dbReference>
<feature type="repeat" description="ANK" evidence="3">
    <location>
        <begin position="453"/>
        <end position="485"/>
    </location>
</feature>
<dbReference type="EMBL" id="LGRX02006826">
    <property type="protein sequence ID" value="KAK3276016.1"/>
    <property type="molecule type" value="Genomic_DNA"/>
</dbReference>
<name>A0AAE0L8H0_9CHLO</name>
<dbReference type="AlphaFoldDB" id="A0AAE0L8H0"/>
<comment type="caution">
    <text evidence="4">The sequence shown here is derived from an EMBL/GenBank/DDBJ whole genome shotgun (WGS) entry which is preliminary data.</text>
</comment>
<evidence type="ECO:0000256" key="1">
    <source>
        <dbReference type="ARBA" id="ARBA00022737"/>
    </source>
</evidence>
<feature type="repeat" description="ANK" evidence="3">
    <location>
        <begin position="241"/>
        <end position="273"/>
    </location>
</feature>
<dbReference type="InterPro" id="IPR002110">
    <property type="entry name" value="Ankyrin_rpt"/>
</dbReference>
<feature type="repeat" description="ANK" evidence="3">
    <location>
        <begin position="379"/>
        <end position="411"/>
    </location>
</feature>